<evidence type="ECO:0000256" key="1">
    <source>
        <dbReference type="SAM" id="MobiDB-lite"/>
    </source>
</evidence>
<reference evidence="3 4" key="1">
    <citation type="submission" date="2017-04" db="EMBL/GenBank/DDBJ databases">
        <title>Draft genome sequence of Tuber borchii Vittad., a whitish edible truffle.</title>
        <authorList>
            <consortium name="DOE Joint Genome Institute"/>
            <person name="Murat C."/>
            <person name="Kuo A."/>
            <person name="Barry K.W."/>
            <person name="Clum A."/>
            <person name="Dockter R.B."/>
            <person name="Fauchery L."/>
            <person name="Iotti M."/>
            <person name="Kohler A."/>
            <person name="Labutti K."/>
            <person name="Lindquist E.A."/>
            <person name="Lipzen A."/>
            <person name="Ohm R.A."/>
            <person name="Wang M."/>
            <person name="Grigoriev I.V."/>
            <person name="Zambonelli A."/>
            <person name="Martin F.M."/>
        </authorList>
    </citation>
    <scope>NUCLEOTIDE SEQUENCE [LARGE SCALE GENOMIC DNA]</scope>
    <source>
        <strain evidence="3 4">Tbo3840</strain>
    </source>
</reference>
<feature type="compositionally biased region" description="Polar residues" evidence="1">
    <location>
        <begin position="29"/>
        <end position="38"/>
    </location>
</feature>
<dbReference type="OrthoDB" id="5397827at2759"/>
<sequence length="287" mass="32417">MQIPLSRTLPRLSRLPLLLRRPPLPQPKTHLSQSSRRTYATPALAKPTKFTPPSHPPSSPRGRDPINYPGPPTHQDPTKRYPNSMPPPNTWSHYFLTSRVLHFYVSISVLLVLGTWASVANFLRTTERGREVEGELSWSQPLDSVKRLWEAYRLHAHERTLLVAEVRRRKVEDVDKRRVYRRAHGLEKARDEEGHGRWGVKLGAEQEEMSRALRVLDTVAGVEESPTGGKGGWVEEEIRRAEEEVEKAVAATAVAETVTAGESVEVVAVPTQGVKKEKEKGSWWSRG</sequence>
<dbReference type="STRING" id="42251.A0A2T6ZAN5"/>
<dbReference type="AlphaFoldDB" id="A0A2T6ZAN5"/>
<evidence type="ECO:0000313" key="3">
    <source>
        <dbReference type="EMBL" id="PUU72484.1"/>
    </source>
</evidence>
<keyword evidence="2" id="KW-0472">Membrane</keyword>
<name>A0A2T6ZAN5_TUBBO</name>
<dbReference type="Proteomes" id="UP000244722">
    <property type="component" value="Unassembled WGS sequence"/>
</dbReference>
<proteinExistence type="predicted"/>
<organism evidence="3 4">
    <name type="scientific">Tuber borchii</name>
    <name type="common">White truffle</name>
    <dbReference type="NCBI Taxonomy" id="42251"/>
    <lineage>
        <taxon>Eukaryota</taxon>
        <taxon>Fungi</taxon>
        <taxon>Dikarya</taxon>
        <taxon>Ascomycota</taxon>
        <taxon>Pezizomycotina</taxon>
        <taxon>Pezizomycetes</taxon>
        <taxon>Pezizales</taxon>
        <taxon>Tuberaceae</taxon>
        <taxon>Tuber</taxon>
    </lineage>
</organism>
<comment type="caution">
    <text evidence="3">The sequence shown here is derived from an EMBL/GenBank/DDBJ whole genome shotgun (WGS) entry which is preliminary data.</text>
</comment>
<dbReference type="EMBL" id="NESQ01000528">
    <property type="protein sequence ID" value="PUU72484.1"/>
    <property type="molecule type" value="Genomic_DNA"/>
</dbReference>
<protein>
    <submittedName>
        <fullName evidence="3">Uncharacterized protein</fullName>
    </submittedName>
</protein>
<evidence type="ECO:0000313" key="4">
    <source>
        <dbReference type="Proteomes" id="UP000244722"/>
    </source>
</evidence>
<keyword evidence="2" id="KW-0812">Transmembrane</keyword>
<keyword evidence="4" id="KW-1185">Reference proteome</keyword>
<keyword evidence="2" id="KW-1133">Transmembrane helix</keyword>
<accession>A0A2T6ZAN5</accession>
<evidence type="ECO:0000256" key="2">
    <source>
        <dbReference type="SAM" id="Phobius"/>
    </source>
</evidence>
<gene>
    <name evidence="3" type="ORF">B9Z19DRAFT_1097183</name>
</gene>
<feature type="region of interest" description="Disordered" evidence="1">
    <location>
        <begin position="16"/>
        <end position="85"/>
    </location>
</feature>
<feature type="transmembrane region" description="Helical" evidence="2">
    <location>
        <begin position="101"/>
        <end position="123"/>
    </location>
</feature>